<gene>
    <name evidence="1" type="ORF">KME65_09445</name>
</gene>
<accession>A0A944MDT7</accession>
<reference evidence="1 2" key="1">
    <citation type="submission" date="2021-05" db="EMBL/GenBank/DDBJ databases">
        <title>Genetic and Functional Diversity in Clade A Lucinid endosymbionts from the Bahamas.</title>
        <authorList>
            <person name="Giani N.M."/>
            <person name="Engel A.S."/>
            <person name="Campbell B.J."/>
        </authorList>
    </citation>
    <scope>NUCLEOTIDE SEQUENCE [LARGE SCALE GENOMIC DNA]</scope>
    <source>
        <strain evidence="1">LUC16012Gg_MoonRockCtena</strain>
    </source>
</reference>
<sequence length="233" mass="27463">MAIFIDRVHRLPRLWSNRELSKYANLFKGSVVNVSGWKDIDKEGRHYRDYFINASEYQITNYKEEARGFQGMENEIFLDLESELPEAMNARFDVVFNHTTLEHIYDIHTAFSNLCDMSSDIVILILPFIQQYHSDYGDYWRLTPLAIKRLFEDNDMSLVYQSFNNDKAASVYTFSIASKRSDKWQHHFDWSFTCHDPSADSHEPYIGCNAVGNYGHRIEKRIKAFFQPSKKRS</sequence>
<protein>
    <recommendedName>
        <fullName evidence="3">Methyltransferase type 11 domain-containing protein</fullName>
    </recommendedName>
</protein>
<name>A0A944MDT7_9GAMM</name>
<proteinExistence type="predicted"/>
<dbReference type="InterPro" id="IPR029063">
    <property type="entry name" value="SAM-dependent_MTases_sf"/>
</dbReference>
<organism evidence="1 2">
    <name type="scientific">Candidatus Thiodiazotropha taylori</name>
    <dbReference type="NCBI Taxonomy" id="2792791"/>
    <lineage>
        <taxon>Bacteria</taxon>
        <taxon>Pseudomonadati</taxon>
        <taxon>Pseudomonadota</taxon>
        <taxon>Gammaproteobacteria</taxon>
        <taxon>Chromatiales</taxon>
        <taxon>Sedimenticolaceae</taxon>
        <taxon>Candidatus Thiodiazotropha</taxon>
    </lineage>
</organism>
<evidence type="ECO:0000313" key="2">
    <source>
        <dbReference type="Proteomes" id="UP000770889"/>
    </source>
</evidence>
<dbReference type="SUPFAM" id="SSF53335">
    <property type="entry name" value="S-adenosyl-L-methionine-dependent methyltransferases"/>
    <property type="match status" value="1"/>
</dbReference>
<dbReference type="Proteomes" id="UP000770889">
    <property type="component" value="Unassembled WGS sequence"/>
</dbReference>
<evidence type="ECO:0008006" key="3">
    <source>
        <dbReference type="Google" id="ProtNLM"/>
    </source>
</evidence>
<dbReference type="Gene3D" id="3.40.50.150">
    <property type="entry name" value="Vaccinia Virus protein VP39"/>
    <property type="match status" value="1"/>
</dbReference>
<dbReference type="AlphaFoldDB" id="A0A944MDT7"/>
<evidence type="ECO:0000313" key="1">
    <source>
        <dbReference type="EMBL" id="MBT2989175.1"/>
    </source>
</evidence>
<dbReference type="EMBL" id="JAHHGM010000007">
    <property type="protein sequence ID" value="MBT2989175.1"/>
    <property type="molecule type" value="Genomic_DNA"/>
</dbReference>
<comment type="caution">
    <text evidence="1">The sequence shown here is derived from an EMBL/GenBank/DDBJ whole genome shotgun (WGS) entry which is preliminary data.</text>
</comment>